<accession>A0A4R6E6D4</accession>
<evidence type="ECO:0000256" key="2">
    <source>
        <dbReference type="SAM" id="SignalP"/>
    </source>
</evidence>
<keyword evidence="2" id="KW-0732">Signal</keyword>
<gene>
    <name evidence="3" type="ORF">C7389_105140</name>
</gene>
<evidence type="ECO:0000313" key="4">
    <source>
        <dbReference type="Proteomes" id="UP000295129"/>
    </source>
</evidence>
<dbReference type="RefSeq" id="WP_133590082.1">
    <property type="nucleotide sequence ID" value="NZ_SNVV01000005.1"/>
</dbReference>
<protein>
    <submittedName>
        <fullName evidence="3">Uncharacterized protein DUF2796</fullName>
    </submittedName>
</protein>
<reference evidence="3 4" key="1">
    <citation type="submission" date="2019-03" db="EMBL/GenBank/DDBJ databases">
        <title>Genomic Encyclopedia of Type Strains, Phase IV (KMG-IV): sequencing the most valuable type-strain genomes for metagenomic binning, comparative biology and taxonomic classification.</title>
        <authorList>
            <person name="Goeker M."/>
        </authorList>
    </citation>
    <scope>NUCLEOTIDE SEQUENCE [LARGE SCALE GENOMIC DNA]</scope>
    <source>
        <strain evidence="3 4">DSM 12121</strain>
    </source>
</reference>
<dbReference type="EMBL" id="SNVV01000005">
    <property type="protein sequence ID" value="TDN53465.1"/>
    <property type="molecule type" value="Genomic_DNA"/>
</dbReference>
<dbReference type="AlphaFoldDB" id="A0A4R6E6D4"/>
<dbReference type="InterPro" id="IPR021253">
    <property type="entry name" value="ZrgA-like"/>
</dbReference>
<feature type="chain" id="PRO_5020307039" evidence="2">
    <location>
        <begin position="19"/>
        <end position="181"/>
    </location>
</feature>
<evidence type="ECO:0000313" key="3">
    <source>
        <dbReference type="EMBL" id="TDN53465.1"/>
    </source>
</evidence>
<dbReference type="OrthoDB" id="7346546at2"/>
<feature type="compositionally biased region" description="Polar residues" evidence="1">
    <location>
        <begin position="170"/>
        <end position="181"/>
    </location>
</feature>
<evidence type="ECO:0000256" key="1">
    <source>
        <dbReference type="SAM" id="MobiDB-lite"/>
    </source>
</evidence>
<feature type="region of interest" description="Disordered" evidence="1">
    <location>
        <begin position="162"/>
        <end position="181"/>
    </location>
</feature>
<keyword evidence="4" id="KW-1185">Reference proteome</keyword>
<dbReference type="Pfam" id="PF10986">
    <property type="entry name" value="ZrgA"/>
    <property type="match status" value="1"/>
</dbReference>
<name>A0A4R6E6D4_9RHOO</name>
<sequence>MRLPLALLLTCFCSAAHAQHAAHEHGVAELRVALEGRMLQIEYASPLDTLVGFEHAPSDERQHRLLAEAEATLRNIGRLFRLPAAAGCVLKTVELSSPWALARQAPAAEAEHEHDHPHAAGGHAEMEAAYTFECDRPQALDTLEVLVFDAFPRTREVRAERVSGRGQAAQVLNPQRRQLPL</sequence>
<proteinExistence type="predicted"/>
<feature type="signal peptide" evidence="2">
    <location>
        <begin position="1"/>
        <end position="18"/>
    </location>
</feature>
<comment type="caution">
    <text evidence="3">The sequence shown here is derived from an EMBL/GenBank/DDBJ whole genome shotgun (WGS) entry which is preliminary data.</text>
</comment>
<dbReference type="Proteomes" id="UP000295129">
    <property type="component" value="Unassembled WGS sequence"/>
</dbReference>
<organism evidence="3 4">
    <name type="scientific">Azoarcus indigens</name>
    <dbReference type="NCBI Taxonomy" id="29545"/>
    <lineage>
        <taxon>Bacteria</taxon>
        <taxon>Pseudomonadati</taxon>
        <taxon>Pseudomonadota</taxon>
        <taxon>Betaproteobacteria</taxon>
        <taxon>Rhodocyclales</taxon>
        <taxon>Zoogloeaceae</taxon>
        <taxon>Azoarcus</taxon>
    </lineage>
</organism>